<dbReference type="InterPro" id="IPR032675">
    <property type="entry name" value="LRR_dom_sf"/>
</dbReference>
<name>A0A4Y7Q217_9AGAM</name>
<organism evidence="1 2">
    <name type="scientific">Rickenella mellea</name>
    <dbReference type="NCBI Taxonomy" id="50990"/>
    <lineage>
        <taxon>Eukaryota</taxon>
        <taxon>Fungi</taxon>
        <taxon>Dikarya</taxon>
        <taxon>Basidiomycota</taxon>
        <taxon>Agaricomycotina</taxon>
        <taxon>Agaricomycetes</taxon>
        <taxon>Hymenochaetales</taxon>
        <taxon>Rickenellaceae</taxon>
        <taxon>Rickenella</taxon>
    </lineage>
</organism>
<gene>
    <name evidence="1" type="ORF">BD410DRAFT_829485</name>
</gene>
<dbReference type="Proteomes" id="UP000294933">
    <property type="component" value="Unassembled WGS sequence"/>
</dbReference>
<evidence type="ECO:0000313" key="2">
    <source>
        <dbReference type="Proteomes" id="UP000294933"/>
    </source>
</evidence>
<dbReference type="OrthoDB" id="2269034at2759"/>
<reference evidence="1 2" key="1">
    <citation type="submission" date="2018-06" db="EMBL/GenBank/DDBJ databases">
        <title>A transcriptomic atlas of mushroom development highlights an independent origin of complex multicellularity.</title>
        <authorList>
            <consortium name="DOE Joint Genome Institute"/>
            <person name="Krizsan K."/>
            <person name="Almasi E."/>
            <person name="Merenyi Z."/>
            <person name="Sahu N."/>
            <person name="Viragh M."/>
            <person name="Koszo T."/>
            <person name="Mondo S."/>
            <person name="Kiss B."/>
            <person name="Balint B."/>
            <person name="Kues U."/>
            <person name="Barry K."/>
            <person name="Hegedus J.C."/>
            <person name="Henrissat B."/>
            <person name="Johnson J."/>
            <person name="Lipzen A."/>
            <person name="Ohm R."/>
            <person name="Nagy I."/>
            <person name="Pangilinan J."/>
            <person name="Yan J."/>
            <person name="Xiong Y."/>
            <person name="Grigoriev I.V."/>
            <person name="Hibbett D.S."/>
            <person name="Nagy L.G."/>
        </authorList>
    </citation>
    <scope>NUCLEOTIDE SEQUENCE [LARGE SCALE GENOMIC DNA]</scope>
    <source>
        <strain evidence="1 2">SZMC22713</strain>
    </source>
</reference>
<protein>
    <recommendedName>
        <fullName evidence="3">F-box domain-containing protein</fullName>
    </recommendedName>
</protein>
<dbReference type="AlphaFoldDB" id="A0A4Y7Q217"/>
<keyword evidence="2" id="KW-1185">Reference proteome</keyword>
<dbReference type="VEuPathDB" id="FungiDB:BD410DRAFT_829485"/>
<evidence type="ECO:0008006" key="3">
    <source>
        <dbReference type="Google" id="ProtNLM"/>
    </source>
</evidence>
<accession>A0A4Y7Q217</accession>
<dbReference type="SUPFAM" id="SSF52047">
    <property type="entry name" value="RNI-like"/>
    <property type="match status" value="1"/>
</dbReference>
<proteinExistence type="predicted"/>
<sequence>MTAFVLLQRPLNIPPDLVRRALWMEATITVQKDGWFFTEKDRKRLPVGILLVQLNLNLDPKPHVKAGPSWFPGRSYECLCSWIIAHRQVEAAVAFKTPPISFFDFSYILPARCAKVFWMQIVILILGEASVWVAGFIPPGSVELMDSIHNLSQPPRPNATDAIRRVRPPFDVLSIIFFECLPDDGFPCFSRKEAPLLLGRVCSEWRTVALASHILWAKLSIRRHNNGTSLKNPTSAIKEWIGRAGKYALSFHFSTLEFPPLERGKIATVISELPYRARWEHLAGFLTTNEWPIIYSAISEGAPLLQYFNISTVPCYPEICLAATPVLRTLILRSPHNLLGLEACKQSIRHLSVVVEELDEVWHFLVRCPNLEVFELTGPFTMKSVVRGDTSMVLEMPRLFTLELAICAEPLLVRLHAPALRRFRFGCPDNGSVVSTFLHRCRPPLESLIICQVAYQFGSNDLFDCLRYCPGLTRLILGNHTPLDNADMNRLQLGAQRERNICPLLEEIDIMHCVKGNMLHVENMVVSRCKVAHDDGHSTSCMSDQSNQWERNLRKITLGACKFEEYSSDRSTAFIKQPRTAKCIEEGLYVREEPHWLFPEYYSHHDEEALDFADGDSSSAGPVAGFI</sequence>
<evidence type="ECO:0000313" key="1">
    <source>
        <dbReference type="EMBL" id="TDL20840.1"/>
    </source>
</evidence>
<dbReference type="Gene3D" id="3.80.10.10">
    <property type="entry name" value="Ribonuclease Inhibitor"/>
    <property type="match status" value="1"/>
</dbReference>
<dbReference type="EMBL" id="ML170185">
    <property type="protein sequence ID" value="TDL20840.1"/>
    <property type="molecule type" value="Genomic_DNA"/>
</dbReference>